<dbReference type="Proteomes" id="UP001162501">
    <property type="component" value="Chromosome 28"/>
</dbReference>
<evidence type="ECO:0000313" key="1">
    <source>
        <dbReference type="EMBL" id="CAN0404430.1"/>
    </source>
</evidence>
<protein>
    <submittedName>
        <fullName evidence="1">Uncharacterized protein</fullName>
    </submittedName>
</protein>
<proteinExistence type="predicted"/>
<sequence length="141" mass="15428">MQAAECGVELGERRPGSQTLGRAAVHSCYRPAPFPAFRLSPSPSHTYHHPQANSTTIPPSPQKTPDDSELVSSVSGGWNCSFCPRDRHPYFMTGRAHPSLPYFCKAAFLSHTDKPPSSVSQLPVHVGGGWVCFFFSDFLSH</sequence>
<reference evidence="1" key="2">
    <citation type="submission" date="2025-03" db="EMBL/GenBank/DDBJ databases">
        <authorList>
            <consortium name="ELIXIR-Norway"/>
            <consortium name="Elixir Norway"/>
        </authorList>
    </citation>
    <scope>NUCLEOTIDE SEQUENCE</scope>
</reference>
<reference evidence="1" key="1">
    <citation type="submission" date="2023-05" db="EMBL/GenBank/DDBJ databases">
        <authorList>
            <consortium name="ELIXIR-Norway"/>
        </authorList>
    </citation>
    <scope>NUCLEOTIDE SEQUENCE</scope>
</reference>
<organism evidence="1 2">
    <name type="scientific">Rangifer tarandus platyrhynchus</name>
    <name type="common">Svalbard reindeer</name>
    <dbReference type="NCBI Taxonomy" id="3082113"/>
    <lineage>
        <taxon>Eukaryota</taxon>
        <taxon>Metazoa</taxon>
        <taxon>Chordata</taxon>
        <taxon>Craniata</taxon>
        <taxon>Vertebrata</taxon>
        <taxon>Euteleostomi</taxon>
        <taxon>Mammalia</taxon>
        <taxon>Eutheria</taxon>
        <taxon>Laurasiatheria</taxon>
        <taxon>Artiodactyla</taxon>
        <taxon>Ruminantia</taxon>
        <taxon>Pecora</taxon>
        <taxon>Cervidae</taxon>
        <taxon>Odocoileinae</taxon>
        <taxon>Rangifer</taxon>
    </lineage>
</organism>
<gene>
    <name evidence="1" type="ORF">MRATA1EN22A_LOCUS17816</name>
</gene>
<name>A0AC59ZH88_RANTA</name>
<evidence type="ECO:0000313" key="2">
    <source>
        <dbReference type="Proteomes" id="UP001162501"/>
    </source>
</evidence>
<dbReference type="EMBL" id="OX596112">
    <property type="protein sequence ID" value="CAN0404430.1"/>
    <property type="molecule type" value="Genomic_DNA"/>
</dbReference>
<accession>A0AC59ZH88</accession>